<dbReference type="EMBL" id="GL348714">
    <property type="protein sequence ID" value="EFH63016.1"/>
    <property type="molecule type" value="Genomic_DNA"/>
</dbReference>
<evidence type="ECO:0000313" key="3">
    <source>
        <dbReference type="Proteomes" id="UP000008694"/>
    </source>
</evidence>
<name>D7KYQ9_ARALL</name>
<feature type="compositionally biased region" description="Basic and acidic residues" evidence="1">
    <location>
        <begin position="73"/>
        <end position="87"/>
    </location>
</feature>
<dbReference type="Gramene" id="scaffold_200855.1">
    <property type="protein sequence ID" value="scaffold_200855.1"/>
    <property type="gene ID" value="scaffold_200855.1"/>
</dbReference>
<evidence type="ECO:0000313" key="2">
    <source>
        <dbReference type="EMBL" id="EFH63016.1"/>
    </source>
</evidence>
<gene>
    <name evidence="2" type="ORF">ARALYDRAFT_893781</name>
</gene>
<dbReference type="HOGENOM" id="CLU_2064686_0_0_1"/>
<proteinExistence type="predicted"/>
<dbReference type="PANTHER" id="PTHR46871">
    <property type="entry name" value="BROMO-ADJACENT HOMOLOGY (BAH) DOMAIN-CONTAINING PROTEIN"/>
    <property type="match status" value="1"/>
</dbReference>
<accession>D7KYQ9</accession>
<dbReference type="AlphaFoldDB" id="D7KYQ9"/>
<feature type="region of interest" description="Disordered" evidence="1">
    <location>
        <begin position="62"/>
        <end position="91"/>
    </location>
</feature>
<sequence length="119" mass="13185">MLGGRKTPLKAETLGSGAGISLEHHAILEKFDSLTGDGHRDKCLGKLLEAVQHIFYIPENKQAGNDAKVGSDGSHHEQDEKDTKTEQENPLTNFQCKIKMAKRWMCMESGGVHIKLEKD</sequence>
<evidence type="ECO:0000256" key="1">
    <source>
        <dbReference type="SAM" id="MobiDB-lite"/>
    </source>
</evidence>
<protein>
    <submittedName>
        <fullName evidence="2">Uncharacterized protein</fullName>
    </submittedName>
</protein>
<dbReference type="eggNOG" id="KOG1886">
    <property type="taxonomic scope" value="Eukaryota"/>
</dbReference>
<keyword evidence="3" id="KW-1185">Reference proteome</keyword>
<organism evidence="3">
    <name type="scientific">Arabidopsis lyrata subsp. lyrata</name>
    <name type="common">Lyre-leaved rock-cress</name>
    <dbReference type="NCBI Taxonomy" id="81972"/>
    <lineage>
        <taxon>Eukaryota</taxon>
        <taxon>Viridiplantae</taxon>
        <taxon>Streptophyta</taxon>
        <taxon>Embryophyta</taxon>
        <taxon>Tracheophyta</taxon>
        <taxon>Spermatophyta</taxon>
        <taxon>Magnoliopsida</taxon>
        <taxon>eudicotyledons</taxon>
        <taxon>Gunneridae</taxon>
        <taxon>Pentapetalae</taxon>
        <taxon>rosids</taxon>
        <taxon>malvids</taxon>
        <taxon>Brassicales</taxon>
        <taxon>Brassicaceae</taxon>
        <taxon>Camelineae</taxon>
        <taxon>Arabidopsis</taxon>
    </lineage>
</organism>
<dbReference type="PANTHER" id="PTHR46871:SF1">
    <property type="entry name" value="BROMO-ADJACENT HOMOLOGY (BAH) DOMAIN-CONTAINING PROTEIN"/>
    <property type="match status" value="1"/>
</dbReference>
<reference evidence="3" key="1">
    <citation type="journal article" date="2011" name="Nat. Genet.">
        <title>The Arabidopsis lyrata genome sequence and the basis of rapid genome size change.</title>
        <authorList>
            <person name="Hu T.T."/>
            <person name="Pattyn P."/>
            <person name="Bakker E.G."/>
            <person name="Cao J."/>
            <person name="Cheng J.-F."/>
            <person name="Clark R.M."/>
            <person name="Fahlgren N."/>
            <person name="Fawcett J.A."/>
            <person name="Grimwood J."/>
            <person name="Gundlach H."/>
            <person name="Haberer G."/>
            <person name="Hollister J.D."/>
            <person name="Ossowski S."/>
            <person name="Ottilar R.P."/>
            <person name="Salamov A.A."/>
            <person name="Schneeberger K."/>
            <person name="Spannagl M."/>
            <person name="Wang X."/>
            <person name="Yang L."/>
            <person name="Nasrallah M.E."/>
            <person name="Bergelson J."/>
            <person name="Carrington J.C."/>
            <person name="Gaut B.S."/>
            <person name="Schmutz J."/>
            <person name="Mayer K.F.X."/>
            <person name="Van de Peer Y."/>
            <person name="Grigoriev I.V."/>
            <person name="Nordborg M."/>
            <person name="Weigel D."/>
            <person name="Guo Y.-L."/>
        </authorList>
    </citation>
    <scope>NUCLEOTIDE SEQUENCE [LARGE SCALE GENOMIC DNA]</scope>
    <source>
        <strain evidence="3">cv. MN47</strain>
    </source>
</reference>
<dbReference type="Proteomes" id="UP000008694">
    <property type="component" value="Unassembled WGS sequence"/>
</dbReference>